<dbReference type="SUPFAM" id="SSF56349">
    <property type="entry name" value="DNA breaking-rejoining enzymes"/>
    <property type="match status" value="2"/>
</dbReference>
<evidence type="ECO:0008006" key="4">
    <source>
        <dbReference type="Google" id="ProtNLM"/>
    </source>
</evidence>
<proteinExistence type="predicted"/>
<sequence length="303" mass="34963">MKLGKLIEEYRTDPDSDFRKLKYEVRVKHERLLSRIAREHGSSSLERIRTRNLISWYNEWLGDDDKVAMAHSLVGRLRVLFRFGATILEDKECARLFDALSGARFEMIGPRYQTMTLDQANAIRLAAHDYGWPSIALAQALQFELLLNQRDVIGEWVPLTEEGVSDVIWREQKWLRGLRWSNIDSNNVLRHSVGKQQRQIQVDLQTAPMVMDELQHVIHRTTSGPLVINEITAMPWSAAEFRRKWRIAAKEAGVPDDITNRDSRPAGMISGDGERARVVQGVTLRMLRESIRASRHRNELLSD</sequence>
<accession>A0ABZ2P9W8</accession>
<evidence type="ECO:0000313" key="2">
    <source>
        <dbReference type="EMBL" id="WXC84027.1"/>
    </source>
</evidence>
<keyword evidence="1" id="KW-0233">DNA recombination</keyword>
<reference evidence="2" key="1">
    <citation type="journal article" date="2021" name="Int. J. Syst. Evol. Microbiol.">
        <title>Bradyrhizobium septentrionale sp. nov. (sv. septentrionale) and Bradyrhizobium quebecense sp. nov. (sv. septentrionale) associated with legumes native to Canada possess rearranged symbiosis genes and numerous insertion sequences.</title>
        <authorList>
            <person name="Bromfield E.S.P."/>
            <person name="Cloutier S."/>
        </authorList>
    </citation>
    <scope>NUCLEOTIDE SEQUENCE</scope>
    <source>
        <strain evidence="2">5S5</strain>
    </source>
</reference>
<evidence type="ECO:0000256" key="1">
    <source>
        <dbReference type="ARBA" id="ARBA00023172"/>
    </source>
</evidence>
<reference evidence="2" key="2">
    <citation type="submission" date="2024-03" db="EMBL/GenBank/DDBJ databases">
        <authorList>
            <person name="Bromfield E.S.P."/>
            <person name="Cloutier S."/>
        </authorList>
    </citation>
    <scope>NUCLEOTIDE SEQUENCE</scope>
    <source>
        <strain evidence="2">5S5</strain>
    </source>
</reference>
<dbReference type="EMBL" id="CP147711">
    <property type="protein sequence ID" value="WXC84027.1"/>
    <property type="molecule type" value="Genomic_DNA"/>
</dbReference>
<organism evidence="2 3">
    <name type="scientific">Bradyrhizobium septentrionale</name>
    <dbReference type="NCBI Taxonomy" id="1404411"/>
    <lineage>
        <taxon>Bacteria</taxon>
        <taxon>Pseudomonadati</taxon>
        <taxon>Pseudomonadota</taxon>
        <taxon>Alphaproteobacteria</taxon>
        <taxon>Hyphomicrobiales</taxon>
        <taxon>Nitrobacteraceae</taxon>
        <taxon>Bradyrhizobium</taxon>
    </lineage>
</organism>
<evidence type="ECO:0000313" key="3">
    <source>
        <dbReference type="Proteomes" id="UP001432046"/>
    </source>
</evidence>
<name>A0ABZ2P9W8_9BRAD</name>
<dbReference type="RefSeq" id="WP_338834866.1">
    <property type="nucleotide sequence ID" value="NZ_CP147711.1"/>
</dbReference>
<dbReference type="InterPro" id="IPR011010">
    <property type="entry name" value="DNA_brk_join_enz"/>
</dbReference>
<dbReference type="Proteomes" id="UP001432046">
    <property type="component" value="Chromosome"/>
</dbReference>
<dbReference type="InterPro" id="IPR013762">
    <property type="entry name" value="Integrase-like_cat_sf"/>
</dbReference>
<gene>
    <name evidence="2" type="ORF">WDK88_21835</name>
</gene>
<keyword evidence="3" id="KW-1185">Reference proteome</keyword>
<dbReference type="Gene3D" id="1.10.443.10">
    <property type="entry name" value="Intergrase catalytic core"/>
    <property type="match status" value="1"/>
</dbReference>
<protein>
    <recommendedName>
        <fullName evidence="4">Integrase</fullName>
    </recommendedName>
</protein>